<evidence type="ECO:0000256" key="1">
    <source>
        <dbReference type="SAM" id="MobiDB-lite"/>
    </source>
</evidence>
<evidence type="ECO:0000313" key="3">
    <source>
        <dbReference type="EMBL" id="MBT1154775.1"/>
    </source>
</evidence>
<dbReference type="EMBL" id="JAFLWW010000001">
    <property type="protein sequence ID" value="MBT1154775.1"/>
    <property type="molecule type" value="Genomic_DNA"/>
</dbReference>
<sequence length="162" mass="17913">MAVVFADGRRGCKPVPLVSCQIGFNPLTDPRVIWQRAGLGRRARASMARAHREIRRKIPRPPADHQPLNPGDSIIIYGHSGRNASAIDAALHAKKRGLFVVAITSKNNLDKPARQEFGRTADGCRRRRHRHDLADRGCDRAGEGLEPPGGRFFDSARDDHDA</sequence>
<keyword evidence="4" id="KW-1185">Reference proteome</keyword>
<proteinExistence type="predicted"/>
<name>A0A9X1A7X2_9HYPH</name>
<dbReference type="GO" id="GO:0097367">
    <property type="term" value="F:carbohydrate derivative binding"/>
    <property type="evidence" value="ECO:0007669"/>
    <property type="project" value="InterPro"/>
</dbReference>
<dbReference type="SUPFAM" id="SSF53697">
    <property type="entry name" value="SIS domain"/>
    <property type="match status" value="1"/>
</dbReference>
<gene>
    <name evidence="3" type="ORF">J1C56_04145</name>
</gene>
<accession>A0A9X1A7X2</accession>
<protein>
    <submittedName>
        <fullName evidence="3">SIS domain-containing protein</fullName>
    </submittedName>
</protein>
<evidence type="ECO:0000313" key="4">
    <source>
        <dbReference type="Proteomes" id="UP001138921"/>
    </source>
</evidence>
<evidence type="ECO:0000259" key="2">
    <source>
        <dbReference type="Pfam" id="PF13580"/>
    </source>
</evidence>
<dbReference type="Pfam" id="PF13580">
    <property type="entry name" value="SIS_2"/>
    <property type="match status" value="1"/>
</dbReference>
<dbReference type="RefSeq" id="WP_214386218.1">
    <property type="nucleotide sequence ID" value="NZ_JAFLWW010000001.1"/>
</dbReference>
<dbReference type="InterPro" id="IPR046348">
    <property type="entry name" value="SIS_dom_sf"/>
</dbReference>
<reference evidence="3" key="1">
    <citation type="journal article" date="2021" name="Microorganisms">
        <title>Phylogenomic Reconstruction and Metabolic Potential of the Genus Aminobacter.</title>
        <authorList>
            <person name="Artuso I."/>
            <person name="Turrini P."/>
            <person name="Pirolo M."/>
            <person name="Lugli G.A."/>
            <person name="Ventura M."/>
            <person name="Visca P."/>
        </authorList>
    </citation>
    <scope>NUCLEOTIDE SEQUENCE</scope>
    <source>
        <strain evidence="3">LMG 26462</strain>
    </source>
</reference>
<dbReference type="InterPro" id="IPR001347">
    <property type="entry name" value="SIS_dom"/>
</dbReference>
<reference evidence="3" key="2">
    <citation type="submission" date="2021-03" db="EMBL/GenBank/DDBJ databases">
        <authorList>
            <person name="Artuso I."/>
            <person name="Turrini P."/>
            <person name="Pirolo M."/>
            <person name="Lugli G.A."/>
            <person name="Ventura M."/>
            <person name="Visca P."/>
        </authorList>
    </citation>
    <scope>NUCLEOTIDE SEQUENCE</scope>
    <source>
        <strain evidence="3">LMG 26462</strain>
    </source>
</reference>
<dbReference type="AlphaFoldDB" id="A0A9X1A7X2"/>
<dbReference type="GO" id="GO:1901135">
    <property type="term" value="P:carbohydrate derivative metabolic process"/>
    <property type="evidence" value="ECO:0007669"/>
    <property type="project" value="InterPro"/>
</dbReference>
<dbReference type="Gene3D" id="3.40.50.10490">
    <property type="entry name" value="Glucose-6-phosphate isomerase like protein, domain 1"/>
    <property type="match status" value="1"/>
</dbReference>
<feature type="domain" description="SIS" evidence="2">
    <location>
        <begin position="22"/>
        <end position="105"/>
    </location>
</feature>
<organism evidence="3 4">
    <name type="scientific">Aminobacter anthyllidis</name>
    <dbReference type="NCBI Taxonomy" id="1035067"/>
    <lineage>
        <taxon>Bacteria</taxon>
        <taxon>Pseudomonadati</taxon>
        <taxon>Pseudomonadota</taxon>
        <taxon>Alphaproteobacteria</taxon>
        <taxon>Hyphomicrobiales</taxon>
        <taxon>Phyllobacteriaceae</taxon>
        <taxon>Aminobacter</taxon>
    </lineage>
</organism>
<comment type="caution">
    <text evidence="3">The sequence shown here is derived from an EMBL/GenBank/DDBJ whole genome shotgun (WGS) entry which is preliminary data.</text>
</comment>
<feature type="region of interest" description="Disordered" evidence="1">
    <location>
        <begin position="135"/>
        <end position="162"/>
    </location>
</feature>
<dbReference type="Proteomes" id="UP001138921">
    <property type="component" value="Unassembled WGS sequence"/>
</dbReference>